<evidence type="ECO:0000256" key="4">
    <source>
        <dbReference type="ARBA" id="ARBA00023163"/>
    </source>
</evidence>
<dbReference type="GO" id="GO:0006355">
    <property type="term" value="P:regulation of DNA-templated transcription"/>
    <property type="evidence" value="ECO:0000318"/>
    <property type="project" value="GO_Central"/>
</dbReference>
<evidence type="ECO:0000313" key="7">
    <source>
        <dbReference type="Proteomes" id="UP000007719"/>
    </source>
</evidence>
<keyword evidence="4" id="KW-0804">Transcription</keyword>
<dbReference type="RefSeq" id="WP_012582494.1">
    <property type="nucleotide sequence ID" value="NC_011661.1"/>
</dbReference>
<sequence>MSDIISYFQVYGEKIYRYLRKLLREEEAAKDILQETFLRAMKTNIEEKTAKNYLFRIAHNLAIDYLEERNRFLDLDTEDKDEYDPEEIIEKKDIWKLLSPLEKSILILYYQEGYSYEEISEKLNIPLNTLKSHIYRAKKKIYNYLKEEK</sequence>
<evidence type="ECO:0000256" key="2">
    <source>
        <dbReference type="ARBA" id="ARBA00023015"/>
    </source>
</evidence>
<proteinExistence type="inferred from homology"/>
<dbReference type="Gene3D" id="1.10.10.10">
    <property type="entry name" value="Winged helix-like DNA-binding domain superfamily/Winged helix DNA-binding domain"/>
    <property type="match status" value="1"/>
</dbReference>
<dbReference type="STRING" id="515635.Dtur_0070"/>
<accession>B8DYM6</accession>
<dbReference type="GO" id="GO:0016987">
    <property type="term" value="F:sigma factor activity"/>
    <property type="evidence" value="ECO:0000318"/>
    <property type="project" value="GO_Central"/>
</dbReference>
<protein>
    <submittedName>
        <fullName evidence="6">RNA polymerase, sigma-24 subunit, ECF subfamily</fullName>
    </submittedName>
</protein>
<dbReference type="SUPFAM" id="SSF88659">
    <property type="entry name" value="Sigma3 and sigma4 domains of RNA polymerase sigma factors"/>
    <property type="match status" value="1"/>
</dbReference>
<keyword evidence="3" id="KW-0731">Sigma factor</keyword>
<organism evidence="6 7">
    <name type="scientific">Dictyoglomus turgidum (strain DSM 6724 / Z-1310)</name>
    <dbReference type="NCBI Taxonomy" id="515635"/>
    <lineage>
        <taxon>Bacteria</taxon>
        <taxon>Pseudomonadati</taxon>
        <taxon>Dictyoglomota</taxon>
        <taxon>Dictyoglomia</taxon>
        <taxon>Dictyoglomales</taxon>
        <taxon>Dictyoglomaceae</taxon>
        <taxon>Dictyoglomus</taxon>
    </lineage>
</organism>
<feature type="domain" description="HTH luxR-type" evidence="5">
    <location>
        <begin position="113"/>
        <end position="140"/>
    </location>
</feature>
<evidence type="ECO:0000256" key="3">
    <source>
        <dbReference type="ARBA" id="ARBA00023082"/>
    </source>
</evidence>
<evidence type="ECO:0000313" key="6">
    <source>
        <dbReference type="EMBL" id="ACK41408.1"/>
    </source>
</evidence>
<dbReference type="InterPro" id="IPR039425">
    <property type="entry name" value="RNA_pol_sigma-70-like"/>
</dbReference>
<dbReference type="InParanoid" id="B8DYM6"/>
<dbReference type="SUPFAM" id="SSF88946">
    <property type="entry name" value="Sigma2 domain of RNA polymerase sigma factors"/>
    <property type="match status" value="1"/>
</dbReference>
<gene>
    <name evidence="6" type="ordered locus">Dtur_0070</name>
</gene>
<dbReference type="Pfam" id="PF04542">
    <property type="entry name" value="Sigma70_r2"/>
    <property type="match status" value="1"/>
</dbReference>
<dbReference type="CDD" id="cd06171">
    <property type="entry name" value="Sigma70_r4"/>
    <property type="match status" value="1"/>
</dbReference>
<keyword evidence="7" id="KW-1185">Reference proteome</keyword>
<dbReference type="eggNOG" id="COG1595">
    <property type="taxonomic scope" value="Bacteria"/>
</dbReference>
<dbReference type="InterPro" id="IPR000792">
    <property type="entry name" value="Tscrpt_reg_LuxR_C"/>
</dbReference>
<dbReference type="NCBIfam" id="TIGR02937">
    <property type="entry name" value="sigma70-ECF"/>
    <property type="match status" value="1"/>
</dbReference>
<name>B8DYM6_DICTD</name>
<dbReference type="Proteomes" id="UP000007719">
    <property type="component" value="Chromosome"/>
</dbReference>
<dbReference type="KEGG" id="dtu:Dtur_0070"/>
<dbReference type="InterPro" id="IPR013249">
    <property type="entry name" value="RNA_pol_sigma70_r4_t2"/>
</dbReference>
<dbReference type="PANTHER" id="PTHR43133:SF51">
    <property type="entry name" value="RNA POLYMERASE SIGMA FACTOR"/>
    <property type="match status" value="1"/>
</dbReference>
<dbReference type="Pfam" id="PF08281">
    <property type="entry name" value="Sigma70_r4_2"/>
    <property type="match status" value="1"/>
</dbReference>
<dbReference type="GO" id="GO:0006352">
    <property type="term" value="P:DNA-templated transcription initiation"/>
    <property type="evidence" value="ECO:0007669"/>
    <property type="project" value="InterPro"/>
</dbReference>
<dbReference type="InterPro" id="IPR013325">
    <property type="entry name" value="RNA_pol_sigma_r2"/>
</dbReference>
<dbReference type="InterPro" id="IPR013324">
    <property type="entry name" value="RNA_pol_sigma_r3/r4-like"/>
</dbReference>
<dbReference type="FunCoup" id="B8DYM6">
    <property type="interactions" value="9"/>
</dbReference>
<keyword evidence="2" id="KW-0805">Transcription regulation</keyword>
<dbReference type="AlphaFoldDB" id="B8DYM6"/>
<dbReference type="HOGENOM" id="CLU_047691_3_4_0"/>
<evidence type="ECO:0000256" key="1">
    <source>
        <dbReference type="ARBA" id="ARBA00010641"/>
    </source>
</evidence>
<dbReference type="PROSITE" id="PS00622">
    <property type="entry name" value="HTH_LUXR_1"/>
    <property type="match status" value="1"/>
</dbReference>
<dbReference type="EMBL" id="CP001251">
    <property type="protein sequence ID" value="ACK41408.1"/>
    <property type="molecule type" value="Genomic_DNA"/>
</dbReference>
<evidence type="ECO:0000259" key="5">
    <source>
        <dbReference type="PROSITE" id="PS00622"/>
    </source>
</evidence>
<dbReference type="GO" id="GO:0003677">
    <property type="term" value="F:DNA binding"/>
    <property type="evidence" value="ECO:0007669"/>
    <property type="project" value="InterPro"/>
</dbReference>
<reference evidence="7" key="1">
    <citation type="journal article" date="2016" name="Front. Microbiol.">
        <title>The complete genome sequence of hyperthermophile Dictyoglomus turgidum DSM 6724 reveals a specialized carbohydrate fermentor.</title>
        <authorList>
            <person name="Brumm P.J."/>
            <person name="Gowda K."/>
            <person name="Robb F.T."/>
            <person name="Mead D.A."/>
        </authorList>
    </citation>
    <scope>NUCLEOTIDE SEQUENCE [LARGE SCALE GENOMIC DNA]</scope>
    <source>
        <strain evidence="7">DSM 6724 / Z-1310</strain>
    </source>
</reference>
<dbReference type="OrthoDB" id="9794508at2"/>
<dbReference type="PANTHER" id="PTHR43133">
    <property type="entry name" value="RNA POLYMERASE ECF-TYPE SIGMA FACTO"/>
    <property type="match status" value="1"/>
</dbReference>
<dbReference type="InterPro" id="IPR036388">
    <property type="entry name" value="WH-like_DNA-bd_sf"/>
</dbReference>
<dbReference type="InterPro" id="IPR007627">
    <property type="entry name" value="RNA_pol_sigma70_r2"/>
</dbReference>
<dbReference type="Gene3D" id="1.10.1740.10">
    <property type="match status" value="1"/>
</dbReference>
<dbReference type="InterPro" id="IPR014284">
    <property type="entry name" value="RNA_pol_sigma-70_dom"/>
</dbReference>
<comment type="similarity">
    <text evidence="1">Belongs to the sigma-70 factor family. ECF subfamily.</text>
</comment>
<dbReference type="EnsemblBacteria" id="ACK41408">
    <property type="protein sequence ID" value="ACK41408"/>
    <property type="gene ID" value="Dtur_0070"/>
</dbReference>